<dbReference type="InterPro" id="IPR001810">
    <property type="entry name" value="F-box_dom"/>
</dbReference>
<proteinExistence type="predicted"/>
<organism evidence="2 3">
    <name type="scientific">Gigaspora margarita</name>
    <dbReference type="NCBI Taxonomy" id="4874"/>
    <lineage>
        <taxon>Eukaryota</taxon>
        <taxon>Fungi</taxon>
        <taxon>Fungi incertae sedis</taxon>
        <taxon>Mucoromycota</taxon>
        <taxon>Glomeromycotina</taxon>
        <taxon>Glomeromycetes</taxon>
        <taxon>Diversisporales</taxon>
        <taxon>Gigasporaceae</taxon>
        <taxon>Gigaspora</taxon>
    </lineage>
</organism>
<evidence type="ECO:0000313" key="2">
    <source>
        <dbReference type="EMBL" id="KAF0547096.1"/>
    </source>
</evidence>
<reference evidence="2 3" key="1">
    <citation type="journal article" date="2019" name="Environ. Microbiol.">
        <title>At the nexus of three kingdoms: the genome of the mycorrhizal fungus Gigaspora margarita provides insights into plant, endobacterial and fungal interactions.</title>
        <authorList>
            <person name="Venice F."/>
            <person name="Ghignone S."/>
            <person name="Salvioli di Fossalunga A."/>
            <person name="Amselem J."/>
            <person name="Novero M."/>
            <person name="Xianan X."/>
            <person name="Sedzielewska Toro K."/>
            <person name="Morin E."/>
            <person name="Lipzen A."/>
            <person name="Grigoriev I.V."/>
            <person name="Henrissat B."/>
            <person name="Martin F.M."/>
            <person name="Bonfante P."/>
        </authorList>
    </citation>
    <scope>NUCLEOTIDE SEQUENCE [LARGE SCALE GENOMIC DNA]</scope>
    <source>
        <strain evidence="2 3">BEG34</strain>
    </source>
</reference>
<evidence type="ECO:0000259" key="1">
    <source>
        <dbReference type="Pfam" id="PF12937"/>
    </source>
</evidence>
<comment type="caution">
    <text evidence="2">The sequence shown here is derived from an EMBL/GenBank/DDBJ whole genome shotgun (WGS) entry which is preliminary data.</text>
</comment>
<dbReference type="Pfam" id="PF12937">
    <property type="entry name" value="F-box-like"/>
    <property type="match status" value="1"/>
</dbReference>
<gene>
    <name evidence="2" type="ORF">F8M41_000882</name>
</gene>
<keyword evidence="3" id="KW-1185">Reference proteome</keyword>
<dbReference type="OrthoDB" id="421226at2759"/>
<dbReference type="AlphaFoldDB" id="A0A8H4AZH1"/>
<dbReference type="InterPro" id="IPR036047">
    <property type="entry name" value="F-box-like_dom_sf"/>
</dbReference>
<dbReference type="EMBL" id="WTPW01000108">
    <property type="protein sequence ID" value="KAF0547096.1"/>
    <property type="molecule type" value="Genomic_DNA"/>
</dbReference>
<protein>
    <submittedName>
        <fullName evidence="2">RNI-like protein</fullName>
    </submittedName>
</protein>
<sequence length="103" mass="12003">MISLPNECTFNIFNNIRTSLFSCLFVSRQWCRIIVPILWSGTIDLTDKRFIKIFLLTLNAEERALLTPFKINLPNHPKPLFEYTSYIKSVDYHLHNGIKLASS</sequence>
<dbReference type="Proteomes" id="UP000439903">
    <property type="component" value="Unassembled WGS sequence"/>
</dbReference>
<name>A0A8H4AZH1_GIGMA</name>
<dbReference type="SUPFAM" id="SSF81383">
    <property type="entry name" value="F-box domain"/>
    <property type="match status" value="1"/>
</dbReference>
<accession>A0A8H4AZH1</accession>
<evidence type="ECO:0000313" key="3">
    <source>
        <dbReference type="Proteomes" id="UP000439903"/>
    </source>
</evidence>
<feature type="domain" description="F-box" evidence="1">
    <location>
        <begin position="3"/>
        <end position="39"/>
    </location>
</feature>